<dbReference type="RefSeq" id="XP_060302702.1">
    <property type="nucleotide sequence ID" value="XM_060446931.1"/>
</dbReference>
<dbReference type="GeneID" id="85330201"/>
<evidence type="ECO:0000313" key="1">
    <source>
        <dbReference type="EMBL" id="KAK0733825.1"/>
    </source>
</evidence>
<dbReference type="EMBL" id="JAUIRO010000001">
    <property type="protein sequence ID" value="KAK0733825.1"/>
    <property type="molecule type" value="Genomic_DNA"/>
</dbReference>
<gene>
    <name evidence="1" type="ORF">B0T26DRAFT_797791</name>
</gene>
<dbReference type="Proteomes" id="UP001172101">
    <property type="component" value="Unassembled WGS sequence"/>
</dbReference>
<keyword evidence="2" id="KW-1185">Reference proteome</keyword>
<evidence type="ECO:0000313" key="2">
    <source>
        <dbReference type="Proteomes" id="UP001172101"/>
    </source>
</evidence>
<dbReference type="AlphaFoldDB" id="A0AA40BGJ0"/>
<organism evidence="1 2">
    <name type="scientific">Lasiosphaeria miniovina</name>
    <dbReference type="NCBI Taxonomy" id="1954250"/>
    <lineage>
        <taxon>Eukaryota</taxon>
        <taxon>Fungi</taxon>
        <taxon>Dikarya</taxon>
        <taxon>Ascomycota</taxon>
        <taxon>Pezizomycotina</taxon>
        <taxon>Sordariomycetes</taxon>
        <taxon>Sordariomycetidae</taxon>
        <taxon>Sordariales</taxon>
        <taxon>Lasiosphaeriaceae</taxon>
        <taxon>Lasiosphaeria</taxon>
    </lineage>
</organism>
<sequence length="202" mass="21912">MIITPPAISCFCGEKEDERGGAIVFFWRSQSPLDPLHPTSTDLQLPLEARARSRRAWHAATEVESWNEGREPAGCCISQRRSDTSHALHCLYAPDSRPVISSLGPQGHQGPSNSLCHCSRPSPPASRRILGTQARTTLVLISVLVDLGVSSGTPGRGAPKLPTYLIIIMYVHTLVPVPESSSPAPVRIAIYLENGCRVRSND</sequence>
<accession>A0AA40BGJ0</accession>
<proteinExistence type="predicted"/>
<comment type="caution">
    <text evidence="1">The sequence shown here is derived from an EMBL/GenBank/DDBJ whole genome shotgun (WGS) entry which is preliminary data.</text>
</comment>
<reference evidence="1" key="1">
    <citation type="submission" date="2023-06" db="EMBL/GenBank/DDBJ databases">
        <title>Genome-scale phylogeny and comparative genomics of the fungal order Sordariales.</title>
        <authorList>
            <consortium name="Lawrence Berkeley National Laboratory"/>
            <person name="Hensen N."/>
            <person name="Bonometti L."/>
            <person name="Westerberg I."/>
            <person name="Brannstrom I.O."/>
            <person name="Guillou S."/>
            <person name="Cros-Aarteil S."/>
            <person name="Calhoun S."/>
            <person name="Haridas S."/>
            <person name="Kuo A."/>
            <person name="Mondo S."/>
            <person name="Pangilinan J."/>
            <person name="Riley R."/>
            <person name="LaButti K."/>
            <person name="Andreopoulos B."/>
            <person name="Lipzen A."/>
            <person name="Chen C."/>
            <person name="Yanf M."/>
            <person name="Daum C."/>
            <person name="Ng V."/>
            <person name="Clum A."/>
            <person name="Steindorff A."/>
            <person name="Ohm R."/>
            <person name="Martin F."/>
            <person name="Silar P."/>
            <person name="Natvig D."/>
            <person name="Lalanne C."/>
            <person name="Gautier V."/>
            <person name="Ament-velasquez S.L."/>
            <person name="Kruys A."/>
            <person name="Hutchinson M.I."/>
            <person name="Powell A.J."/>
            <person name="Barry K."/>
            <person name="Miller A.N."/>
            <person name="Grigoriev I.V."/>
            <person name="Debuchy R."/>
            <person name="Gladieux P."/>
            <person name="Thoren M.H."/>
            <person name="Johannesson H."/>
        </authorList>
    </citation>
    <scope>NUCLEOTIDE SEQUENCE</scope>
    <source>
        <strain evidence="1">SMH2392-1A</strain>
    </source>
</reference>
<name>A0AA40BGJ0_9PEZI</name>
<protein>
    <submittedName>
        <fullName evidence="1">Uncharacterized protein</fullName>
    </submittedName>
</protein>